<name>M5U8U1_9BACT</name>
<dbReference type="Proteomes" id="UP000011885">
    <property type="component" value="Unassembled WGS sequence"/>
</dbReference>
<dbReference type="AlphaFoldDB" id="M5U8U1"/>
<accession>M5U8U1</accession>
<evidence type="ECO:0000313" key="1">
    <source>
        <dbReference type="EMBL" id="EMI57855.1"/>
    </source>
</evidence>
<gene>
    <name evidence="1" type="ORF">RSSM_00723</name>
</gene>
<dbReference type="PATRIC" id="fig|1263870.3.peg.791"/>
<evidence type="ECO:0000313" key="2">
    <source>
        <dbReference type="Proteomes" id="UP000011885"/>
    </source>
</evidence>
<protein>
    <submittedName>
        <fullName evidence="1">Uncharacterized protein</fullName>
    </submittedName>
</protein>
<reference evidence="1 2" key="1">
    <citation type="journal article" date="2013" name="Mar. Genomics">
        <title>Expression of sulfatases in Rhodopirellula baltica and the diversity of sulfatases in the genus Rhodopirellula.</title>
        <authorList>
            <person name="Wegner C.E."/>
            <person name="Richter-Heitmann T."/>
            <person name="Klindworth A."/>
            <person name="Klockow C."/>
            <person name="Richter M."/>
            <person name="Achstetter T."/>
            <person name="Glockner F.O."/>
            <person name="Harder J."/>
        </authorList>
    </citation>
    <scope>NUCLEOTIDE SEQUENCE [LARGE SCALE GENOMIC DNA]</scope>
    <source>
        <strain evidence="1 2">SM41</strain>
    </source>
</reference>
<sequence length="47" mass="5173">MACHRCGSSHVTSAIQRILSNIRQNVAEGFRSGINLPEYDKQSQGDP</sequence>
<comment type="caution">
    <text evidence="1">The sequence shown here is derived from an EMBL/GenBank/DDBJ whole genome shotgun (WGS) entry which is preliminary data.</text>
</comment>
<dbReference type="EMBL" id="ANOH01000060">
    <property type="protein sequence ID" value="EMI57855.1"/>
    <property type="molecule type" value="Genomic_DNA"/>
</dbReference>
<organism evidence="1 2">
    <name type="scientific">Rhodopirellula sallentina SM41</name>
    <dbReference type="NCBI Taxonomy" id="1263870"/>
    <lineage>
        <taxon>Bacteria</taxon>
        <taxon>Pseudomonadati</taxon>
        <taxon>Planctomycetota</taxon>
        <taxon>Planctomycetia</taxon>
        <taxon>Pirellulales</taxon>
        <taxon>Pirellulaceae</taxon>
        <taxon>Rhodopirellula</taxon>
    </lineage>
</organism>
<proteinExistence type="predicted"/>
<keyword evidence="2" id="KW-1185">Reference proteome</keyword>